<dbReference type="AlphaFoldDB" id="A0A0U2YQ97"/>
<evidence type="ECO:0000313" key="3">
    <source>
        <dbReference type="Proteomes" id="UP000067683"/>
    </source>
</evidence>
<evidence type="ECO:0000313" key="2">
    <source>
        <dbReference type="EMBL" id="ALS73790.1"/>
    </source>
</evidence>
<dbReference type="RefSeq" id="WP_058380500.1">
    <property type="nucleotide sequence ID" value="NZ_CP013659.2"/>
</dbReference>
<evidence type="ECO:0000259" key="1">
    <source>
        <dbReference type="Pfam" id="PF12146"/>
    </source>
</evidence>
<dbReference type="Proteomes" id="UP000067683">
    <property type="component" value="Chromosome"/>
</dbReference>
<dbReference type="OrthoDB" id="9806902at2"/>
<dbReference type="PANTHER" id="PTHR11614">
    <property type="entry name" value="PHOSPHOLIPASE-RELATED"/>
    <property type="match status" value="1"/>
</dbReference>
<sequence length="306" mass="34104">MDMTSSFVRMSDGHELYCSLHRAENPKGHVHIIHGMAEHSGRYQDFIHLLNEQGFTVSAHDQRGHGKTAEHNGSAGYFTENEGFLRVVKDAHEAIVYAQQEIGKLPFTLIGHSMGSFVARRYLQLYGNQVDCAVLSGTGGHPGYSLSAGVAVAKSFSRLEGKSKINPFLGKLIFGSYNKDFLDEKSKFSWLSRNTETVAQYEADPWCGFEMANQFYVDLFEGLGIIHQMDEVRRIPKNLPVLFISGSMDPVGAKGSGVFEAAAQFDKAGIENVKVYMAEEGRHEVLHELNAETYQQVIVDWINDYG</sequence>
<dbReference type="InterPro" id="IPR051044">
    <property type="entry name" value="MAG_DAG_Lipase"/>
</dbReference>
<accession>A0A0U2YQ97</accession>
<protein>
    <submittedName>
        <fullName evidence="2">Alpha/beta hydrolase</fullName>
    </submittedName>
</protein>
<dbReference type="InterPro" id="IPR029058">
    <property type="entry name" value="AB_hydrolase_fold"/>
</dbReference>
<proteinExistence type="predicted"/>
<dbReference type="EMBL" id="CP013659">
    <property type="protein sequence ID" value="ALS73790.1"/>
    <property type="molecule type" value="Genomic_DNA"/>
</dbReference>
<dbReference type="GO" id="GO:0016787">
    <property type="term" value="F:hydrolase activity"/>
    <property type="evidence" value="ECO:0007669"/>
    <property type="project" value="UniProtKB-KW"/>
</dbReference>
<keyword evidence="3" id="KW-1185">Reference proteome</keyword>
<dbReference type="KEGG" id="prt:AUC31_00350"/>
<organism evidence="2 3">
    <name type="scientific">Planococcus rifietoensis</name>
    <dbReference type="NCBI Taxonomy" id="200991"/>
    <lineage>
        <taxon>Bacteria</taxon>
        <taxon>Bacillati</taxon>
        <taxon>Bacillota</taxon>
        <taxon>Bacilli</taxon>
        <taxon>Bacillales</taxon>
        <taxon>Caryophanaceae</taxon>
        <taxon>Planococcus</taxon>
    </lineage>
</organism>
<name>A0A0U2YQ97_9BACL</name>
<dbReference type="SUPFAM" id="SSF53474">
    <property type="entry name" value="alpha/beta-Hydrolases"/>
    <property type="match status" value="1"/>
</dbReference>
<feature type="domain" description="Serine aminopeptidase S33" evidence="1">
    <location>
        <begin position="25"/>
        <end position="289"/>
    </location>
</feature>
<dbReference type="STRING" id="200991.AUC31_00350"/>
<keyword evidence="2" id="KW-0378">Hydrolase</keyword>
<reference evidence="2" key="1">
    <citation type="submission" date="2016-01" db="EMBL/GenBank/DDBJ databases">
        <title>Complete genome of Planococcus rifietoensis type strain M8.</title>
        <authorList>
            <person name="See-Too W.S."/>
        </authorList>
    </citation>
    <scope>NUCLEOTIDE SEQUENCE [LARGE SCALE GENOMIC DNA]</scope>
    <source>
        <strain evidence="2">M8</strain>
    </source>
</reference>
<dbReference type="Gene3D" id="3.40.50.1820">
    <property type="entry name" value="alpha/beta hydrolase"/>
    <property type="match status" value="1"/>
</dbReference>
<gene>
    <name evidence="2" type="ORF">AUC31_00350</name>
</gene>
<dbReference type="Pfam" id="PF12146">
    <property type="entry name" value="Hydrolase_4"/>
    <property type="match status" value="1"/>
</dbReference>
<dbReference type="InterPro" id="IPR022742">
    <property type="entry name" value="Hydrolase_4"/>
</dbReference>